<feature type="transmembrane region" description="Helical" evidence="7">
    <location>
        <begin position="39"/>
        <end position="65"/>
    </location>
</feature>
<evidence type="ECO:0000256" key="4">
    <source>
        <dbReference type="ARBA" id="ARBA00022692"/>
    </source>
</evidence>
<accession>A0A2M9BIU9</accession>
<dbReference type="RefSeq" id="WP_100414790.1">
    <property type="nucleotide sequence ID" value="NZ_PGEZ01000001.1"/>
</dbReference>
<keyword evidence="5 7" id="KW-1133">Transmembrane helix</keyword>
<dbReference type="InterPro" id="IPR020846">
    <property type="entry name" value="MFS_dom"/>
</dbReference>
<proteinExistence type="predicted"/>
<dbReference type="PROSITE" id="PS50850">
    <property type="entry name" value="MFS"/>
    <property type="match status" value="1"/>
</dbReference>
<dbReference type="PANTHER" id="PTHR42718:SF46">
    <property type="entry name" value="BLR6921 PROTEIN"/>
    <property type="match status" value="1"/>
</dbReference>
<keyword evidence="4 7" id="KW-0812">Transmembrane</keyword>
<sequence length="459" mass="45968">MTPPPRTDGWRLAALGAIATVTAVVSSLGAPLVPSIARAYGVGLGTAQWALTATLVAGAVTTPVIGRWASGRLRRPVLIGGLVVVLLGTVLSALPVGVAALVAGRALQGVGLALVPLALAVARDLWTGPRLASRLSWLSVATVAGAGLGYPVTAFVAEHLGIAGAYWFGAALVAFTLLLAVLFVPSSPDGEPQPVDLVGAALLSSGTVTVLIAISRGETWGWAAPLTVGLTGGGLLLVSAWVGWSALRVRRGRQPLVDLRLAARPGVVGPNVVAFGLGAGMYGLLTLAVILAQADGSDGFGLGHGVGVAGLLLVPYSLMSVGGSRVALVVARTFGRGALLPIGATVFASAMVLLAFGHDSLWQVLAAMALGGLGSGFSFSSMAFLIVPHVPPSETGSAMAFNQLLRYLGFSVGSAASVALIDVYGGGGAGFRGAALTFAMVCGAVGLLALGGRRRARDV</sequence>
<feature type="transmembrane region" description="Helical" evidence="7">
    <location>
        <begin position="163"/>
        <end position="183"/>
    </location>
</feature>
<dbReference type="OrthoDB" id="4484751at2"/>
<dbReference type="InterPro" id="IPR011701">
    <property type="entry name" value="MFS"/>
</dbReference>
<gene>
    <name evidence="9" type="ORF">CLV56_2104</name>
</gene>
<dbReference type="SUPFAM" id="SSF103473">
    <property type="entry name" value="MFS general substrate transporter"/>
    <property type="match status" value="1"/>
</dbReference>
<feature type="transmembrane region" description="Helical" evidence="7">
    <location>
        <begin position="12"/>
        <end position="33"/>
    </location>
</feature>
<comment type="subcellular location">
    <subcellularLocation>
        <location evidence="1">Cell membrane</location>
        <topology evidence="1">Multi-pass membrane protein</topology>
    </subcellularLocation>
</comment>
<feature type="transmembrane region" description="Helical" evidence="7">
    <location>
        <begin position="77"/>
        <end position="100"/>
    </location>
</feature>
<reference evidence="9 10" key="1">
    <citation type="submission" date="2017-11" db="EMBL/GenBank/DDBJ databases">
        <title>Genomic Encyclopedia of Archaeal and Bacterial Type Strains, Phase II (KMG-II): From Individual Species to Whole Genera.</title>
        <authorList>
            <person name="Goeker M."/>
        </authorList>
    </citation>
    <scope>NUCLEOTIDE SEQUENCE [LARGE SCALE GENOMIC DNA]</scope>
    <source>
        <strain evidence="9 10">DSM 27763</strain>
    </source>
</reference>
<evidence type="ECO:0000256" key="1">
    <source>
        <dbReference type="ARBA" id="ARBA00004651"/>
    </source>
</evidence>
<evidence type="ECO:0000256" key="2">
    <source>
        <dbReference type="ARBA" id="ARBA00022448"/>
    </source>
</evidence>
<keyword evidence="3" id="KW-1003">Cell membrane</keyword>
<dbReference type="GO" id="GO:0005886">
    <property type="term" value="C:plasma membrane"/>
    <property type="evidence" value="ECO:0007669"/>
    <property type="project" value="UniProtKB-SubCell"/>
</dbReference>
<evidence type="ECO:0000259" key="8">
    <source>
        <dbReference type="PROSITE" id="PS50850"/>
    </source>
</evidence>
<evidence type="ECO:0000313" key="10">
    <source>
        <dbReference type="Proteomes" id="UP000230842"/>
    </source>
</evidence>
<keyword evidence="6 7" id="KW-0472">Membrane</keyword>
<dbReference type="AlphaFoldDB" id="A0A2M9BIU9"/>
<evidence type="ECO:0000256" key="6">
    <source>
        <dbReference type="ARBA" id="ARBA00023136"/>
    </source>
</evidence>
<feature type="transmembrane region" description="Helical" evidence="7">
    <location>
        <begin position="407"/>
        <end position="425"/>
    </location>
</feature>
<evidence type="ECO:0000256" key="5">
    <source>
        <dbReference type="ARBA" id="ARBA00022989"/>
    </source>
</evidence>
<organism evidence="9 10">
    <name type="scientific">Mumia flava</name>
    <dbReference type="NCBI Taxonomy" id="1348852"/>
    <lineage>
        <taxon>Bacteria</taxon>
        <taxon>Bacillati</taxon>
        <taxon>Actinomycetota</taxon>
        <taxon>Actinomycetes</taxon>
        <taxon>Propionibacteriales</taxon>
        <taxon>Nocardioidaceae</taxon>
        <taxon>Mumia</taxon>
    </lineage>
</organism>
<evidence type="ECO:0000313" key="9">
    <source>
        <dbReference type="EMBL" id="PJJ57865.1"/>
    </source>
</evidence>
<dbReference type="InterPro" id="IPR036259">
    <property type="entry name" value="MFS_trans_sf"/>
</dbReference>
<keyword evidence="2" id="KW-0813">Transport</keyword>
<dbReference type="PANTHER" id="PTHR42718">
    <property type="entry name" value="MAJOR FACILITATOR SUPERFAMILY MULTIDRUG TRANSPORTER MFSC"/>
    <property type="match status" value="1"/>
</dbReference>
<feature type="transmembrane region" description="Helical" evidence="7">
    <location>
        <begin position="362"/>
        <end position="387"/>
    </location>
</feature>
<feature type="transmembrane region" description="Helical" evidence="7">
    <location>
        <begin position="300"/>
        <end position="318"/>
    </location>
</feature>
<dbReference type="Gene3D" id="1.20.1250.20">
    <property type="entry name" value="MFS general substrate transporter like domains"/>
    <property type="match status" value="1"/>
</dbReference>
<dbReference type="Proteomes" id="UP000230842">
    <property type="component" value="Unassembled WGS sequence"/>
</dbReference>
<feature type="transmembrane region" description="Helical" evidence="7">
    <location>
        <begin position="338"/>
        <end position="356"/>
    </location>
</feature>
<feature type="transmembrane region" description="Helical" evidence="7">
    <location>
        <begin position="220"/>
        <end position="247"/>
    </location>
</feature>
<feature type="transmembrane region" description="Helical" evidence="7">
    <location>
        <begin position="195"/>
        <end position="214"/>
    </location>
</feature>
<feature type="transmembrane region" description="Helical" evidence="7">
    <location>
        <begin position="431"/>
        <end position="450"/>
    </location>
</feature>
<comment type="caution">
    <text evidence="9">The sequence shown here is derived from an EMBL/GenBank/DDBJ whole genome shotgun (WGS) entry which is preliminary data.</text>
</comment>
<dbReference type="GO" id="GO:0022857">
    <property type="term" value="F:transmembrane transporter activity"/>
    <property type="evidence" value="ECO:0007669"/>
    <property type="project" value="InterPro"/>
</dbReference>
<protein>
    <submittedName>
        <fullName evidence="9">MFS transporter</fullName>
    </submittedName>
</protein>
<feature type="transmembrane region" description="Helical" evidence="7">
    <location>
        <begin position="106"/>
        <end position="123"/>
    </location>
</feature>
<feature type="transmembrane region" description="Helical" evidence="7">
    <location>
        <begin position="268"/>
        <end position="294"/>
    </location>
</feature>
<evidence type="ECO:0000256" key="7">
    <source>
        <dbReference type="SAM" id="Phobius"/>
    </source>
</evidence>
<evidence type="ECO:0000256" key="3">
    <source>
        <dbReference type="ARBA" id="ARBA00022475"/>
    </source>
</evidence>
<name>A0A2M9BIU9_9ACTN</name>
<dbReference type="Pfam" id="PF07690">
    <property type="entry name" value="MFS_1"/>
    <property type="match status" value="1"/>
</dbReference>
<dbReference type="EMBL" id="PGEZ01000001">
    <property type="protein sequence ID" value="PJJ57865.1"/>
    <property type="molecule type" value="Genomic_DNA"/>
</dbReference>
<feature type="domain" description="Major facilitator superfamily (MFS) profile" evidence="8">
    <location>
        <begin position="1"/>
        <end position="457"/>
    </location>
</feature>
<feature type="transmembrane region" description="Helical" evidence="7">
    <location>
        <begin position="135"/>
        <end position="157"/>
    </location>
</feature>
<keyword evidence="10" id="KW-1185">Reference proteome</keyword>